<proteinExistence type="predicted"/>
<accession>A0A164U2X9</accession>
<keyword evidence="2" id="KW-1185">Reference proteome</keyword>
<organism evidence="1 2">
    <name type="scientific">Sistotremastrum niveocremeum HHB9708</name>
    <dbReference type="NCBI Taxonomy" id="1314777"/>
    <lineage>
        <taxon>Eukaryota</taxon>
        <taxon>Fungi</taxon>
        <taxon>Dikarya</taxon>
        <taxon>Basidiomycota</taxon>
        <taxon>Agaricomycotina</taxon>
        <taxon>Agaricomycetes</taxon>
        <taxon>Sistotremastrales</taxon>
        <taxon>Sistotremastraceae</taxon>
        <taxon>Sertulicium</taxon>
        <taxon>Sertulicium niveocremeum</taxon>
    </lineage>
</organism>
<dbReference type="STRING" id="1314777.A0A164U2X9"/>
<feature type="non-terminal residue" evidence="1">
    <location>
        <position position="130"/>
    </location>
</feature>
<evidence type="ECO:0000313" key="1">
    <source>
        <dbReference type="EMBL" id="KZS92872.1"/>
    </source>
</evidence>
<name>A0A164U2X9_9AGAM</name>
<dbReference type="EMBL" id="KV419409">
    <property type="protein sequence ID" value="KZS92872.1"/>
    <property type="molecule type" value="Genomic_DNA"/>
</dbReference>
<feature type="non-terminal residue" evidence="1">
    <location>
        <position position="1"/>
    </location>
</feature>
<dbReference type="Proteomes" id="UP000076722">
    <property type="component" value="Unassembled WGS sequence"/>
</dbReference>
<evidence type="ECO:0000313" key="2">
    <source>
        <dbReference type="Proteomes" id="UP000076722"/>
    </source>
</evidence>
<dbReference type="OrthoDB" id="3253623at2759"/>
<sequence length="130" mass="14906">KNPKQPVRKYVHQDMAHWIARMLARPELESVMDSRTRHAGQRSSEDNVDMRDIWDGNIFRDFKDQDGTRFFVETEEGRYAFSLNVDGFNPEGNLHGGRSASVTGIYMVCLNLPVSLRYKAENAYLVGVIP</sequence>
<reference evidence="1 2" key="1">
    <citation type="journal article" date="2016" name="Mol. Biol. Evol.">
        <title>Comparative Genomics of Early-Diverging Mushroom-Forming Fungi Provides Insights into the Origins of Lignocellulose Decay Capabilities.</title>
        <authorList>
            <person name="Nagy L.G."/>
            <person name="Riley R."/>
            <person name="Tritt A."/>
            <person name="Adam C."/>
            <person name="Daum C."/>
            <person name="Floudas D."/>
            <person name="Sun H."/>
            <person name="Yadav J.S."/>
            <person name="Pangilinan J."/>
            <person name="Larsson K.H."/>
            <person name="Matsuura K."/>
            <person name="Barry K."/>
            <person name="Labutti K."/>
            <person name="Kuo R."/>
            <person name="Ohm R.A."/>
            <person name="Bhattacharya S.S."/>
            <person name="Shirouzu T."/>
            <person name="Yoshinaga Y."/>
            <person name="Martin F.M."/>
            <person name="Grigoriev I.V."/>
            <person name="Hibbett D.S."/>
        </authorList>
    </citation>
    <scope>NUCLEOTIDE SEQUENCE [LARGE SCALE GENOMIC DNA]</scope>
    <source>
        <strain evidence="1 2">HHB9708</strain>
    </source>
</reference>
<gene>
    <name evidence="1" type="ORF">SISNIDRAFT_389916</name>
</gene>
<protein>
    <submittedName>
        <fullName evidence="1">Uncharacterized protein</fullName>
    </submittedName>
</protein>
<dbReference type="AlphaFoldDB" id="A0A164U2X9"/>